<keyword evidence="5" id="KW-0498">Mitosis</keyword>
<sequence length="212" mass="24080">MVDSQPALDIQQQTTSIRNQRLLEIFQRSLQASTQTLTFDKLSQCYPYVAEHGAAGLREAMNQAMRFWETSSTREFHAILEERDVAGKLTELDVLIEEARERKARSERGEIQGPEKQVFVESLTPEDHVRAHLTPINLAEAERLEIRIQESQTSNKKLLHEAAAQEREIDELFSGIKKSLDDLASATTECEALPDQREVFASIDEINGLVQM</sequence>
<keyword evidence="12" id="KW-1185">Reference proteome</keyword>
<evidence type="ECO:0000256" key="5">
    <source>
        <dbReference type="ARBA" id="ARBA00022776"/>
    </source>
</evidence>
<organism evidence="11 12">
    <name type="scientific">Lipomyces starkeyi NRRL Y-11557</name>
    <dbReference type="NCBI Taxonomy" id="675824"/>
    <lineage>
        <taxon>Eukaryota</taxon>
        <taxon>Fungi</taxon>
        <taxon>Dikarya</taxon>
        <taxon>Ascomycota</taxon>
        <taxon>Saccharomycotina</taxon>
        <taxon>Lipomycetes</taxon>
        <taxon>Lipomycetales</taxon>
        <taxon>Lipomycetaceae</taxon>
        <taxon>Lipomyces</taxon>
    </lineage>
</organism>
<gene>
    <name evidence="11" type="ORF">LIPSTDRAFT_5221</name>
</gene>
<evidence type="ECO:0008006" key="13">
    <source>
        <dbReference type="Google" id="ProtNLM"/>
    </source>
</evidence>
<protein>
    <recommendedName>
        <fullName evidence="13">Nnf1-domain-containing protein</fullName>
    </recommendedName>
</protein>
<accession>A0A1E3Q228</accession>
<keyword evidence="9" id="KW-0137">Centromere</keyword>
<dbReference type="GO" id="GO:0005634">
    <property type="term" value="C:nucleus"/>
    <property type="evidence" value="ECO:0007669"/>
    <property type="project" value="UniProtKB-SubCell"/>
</dbReference>
<keyword evidence="7" id="KW-0539">Nucleus</keyword>
<dbReference type="Proteomes" id="UP000094385">
    <property type="component" value="Unassembled WGS sequence"/>
</dbReference>
<evidence type="ECO:0000313" key="12">
    <source>
        <dbReference type="Proteomes" id="UP000094385"/>
    </source>
</evidence>
<evidence type="ECO:0000256" key="4">
    <source>
        <dbReference type="ARBA" id="ARBA00022618"/>
    </source>
</evidence>
<keyword evidence="8" id="KW-0131">Cell cycle</keyword>
<dbReference type="EMBL" id="KV454298">
    <property type="protein sequence ID" value="ODQ71202.1"/>
    <property type="molecule type" value="Genomic_DNA"/>
</dbReference>
<evidence type="ECO:0000256" key="8">
    <source>
        <dbReference type="ARBA" id="ARBA00023306"/>
    </source>
</evidence>
<evidence type="ECO:0000256" key="3">
    <source>
        <dbReference type="ARBA" id="ARBA00022454"/>
    </source>
</evidence>
<evidence type="ECO:0000313" key="11">
    <source>
        <dbReference type="EMBL" id="ODQ71202.1"/>
    </source>
</evidence>
<dbReference type="PANTHER" id="PTHR15459">
    <property type="entry name" value="POLYAMINE-MODULATED FACTOR 1"/>
    <property type="match status" value="1"/>
</dbReference>
<dbReference type="GO" id="GO:0007059">
    <property type="term" value="P:chromosome segregation"/>
    <property type="evidence" value="ECO:0007669"/>
    <property type="project" value="TreeGrafter"/>
</dbReference>
<feature type="coiled-coil region" evidence="10">
    <location>
        <begin position="141"/>
        <end position="168"/>
    </location>
</feature>
<name>A0A1E3Q228_LIPST</name>
<keyword evidence="4" id="KW-0132">Cell division</keyword>
<evidence type="ECO:0000256" key="9">
    <source>
        <dbReference type="ARBA" id="ARBA00023328"/>
    </source>
</evidence>
<dbReference type="OrthoDB" id="18453at2759"/>
<dbReference type="InterPro" id="IPR007128">
    <property type="entry name" value="PMF1/Nnf1"/>
</dbReference>
<evidence type="ECO:0000256" key="1">
    <source>
        <dbReference type="ARBA" id="ARBA00004123"/>
    </source>
</evidence>
<keyword evidence="3" id="KW-0158">Chromosome</keyword>
<dbReference type="AlphaFoldDB" id="A0A1E3Q228"/>
<evidence type="ECO:0000256" key="2">
    <source>
        <dbReference type="ARBA" id="ARBA00004629"/>
    </source>
</evidence>
<evidence type="ECO:0000256" key="6">
    <source>
        <dbReference type="ARBA" id="ARBA00022838"/>
    </source>
</evidence>
<evidence type="ECO:0000256" key="10">
    <source>
        <dbReference type="SAM" id="Coils"/>
    </source>
</evidence>
<dbReference type="PANTHER" id="PTHR15459:SF3">
    <property type="entry name" value="POLYAMINE-MODULATED FACTOR 1"/>
    <property type="match status" value="1"/>
</dbReference>
<dbReference type="Pfam" id="PF03980">
    <property type="entry name" value="Nnf1"/>
    <property type="match status" value="1"/>
</dbReference>
<comment type="subcellular location">
    <subcellularLocation>
        <location evidence="2">Chromosome</location>
        <location evidence="2">Centromere</location>
        <location evidence="2">Kinetochore</location>
    </subcellularLocation>
    <subcellularLocation>
        <location evidence="1">Nucleus</location>
    </subcellularLocation>
</comment>
<proteinExistence type="predicted"/>
<dbReference type="GO" id="GO:0000444">
    <property type="term" value="C:MIS12/MIND type complex"/>
    <property type="evidence" value="ECO:0007669"/>
    <property type="project" value="InterPro"/>
</dbReference>
<reference evidence="11 12" key="1">
    <citation type="journal article" date="2016" name="Proc. Natl. Acad. Sci. U.S.A.">
        <title>Comparative genomics of biotechnologically important yeasts.</title>
        <authorList>
            <person name="Riley R."/>
            <person name="Haridas S."/>
            <person name="Wolfe K.H."/>
            <person name="Lopes M.R."/>
            <person name="Hittinger C.T."/>
            <person name="Goeker M."/>
            <person name="Salamov A.A."/>
            <person name="Wisecaver J.H."/>
            <person name="Long T.M."/>
            <person name="Calvey C.H."/>
            <person name="Aerts A.L."/>
            <person name="Barry K.W."/>
            <person name="Choi C."/>
            <person name="Clum A."/>
            <person name="Coughlan A.Y."/>
            <person name="Deshpande S."/>
            <person name="Douglass A.P."/>
            <person name="Hanson S.J."/>
            <person name="Klenk H.-P."/>
            <person name="LaButti K.M."/>
            <person name="Lapidus A."/>
            <person name="Lindquist E.A."/>
            <person name="Lipzen A.M."/>
            <person name="Meier-Kolthoff J.P."/>
            <person name="Ohm R.A."/>
            <person name="Otillar R.P."/>
            <person name="Pangilinan J.L."/>
            <person name="Peng Y."/>
            <person name="Rokas A."/>
            <person name="Rosa C.A."/>
            <person name="Scheuner C."/>
            <person name="Sibirny A.A."/>
            <person name="Slot J.C."/>
            <person name="Stielow J.B."/>
            <person name="Sun H."/>
            <person name="Kurtzman C.P."/>
            <person name="Blackwell M."/>
            <person name="Grigoriev I.V."/>
            <person name="Jeffries T.W."/>
        </authorList>
    </citation>
    <scope>NUCLEOTIDE SEQUENCE [LARGE SCALE GENOMIC DNA]</scope>
    <source>
        <strain evidence="11 12">NRRL Y-11557</strain>
    </source>
</reference>
<keyword evidence="6" id="KW-0995">Kinetochore</keyword>
<keyword evidence="10" id="KW-0175">Coiled coil</keyword>
<dbReference type="STRING" id="675824.A0A1E3Q228"/>
<evidence type="ECO:0000256" key="7">
    <source>
        <dbReference type="ARBA" id="ARBA00023242"/>
    </source>
</evidence>
<dbReference type="GO" id="GO:0051301">
    <property type="term" value="P:cell division"/>
    <property type="evidence" value="ECO:0007669"/>
    <property type="project" value="UniProtKB-KW"/>
</dbReference>